<protein>
    <submittedName>
        <fullName evidence="1">Uncharacterized protein</fullName>
    </submittedName>
</protein>
<name>A0A644YIU6_9ZZZZ</name>
<proteinExistence type="predicted"/>
<comment type="caution">
    <text evidence="1">The sequence shown here is derived from an EMBL/GenBank/DDBJ whole genome shotgun (WGS) entry which is preliminary data.</text>
</comment>
<sequence length="123" mass="14469">MLTFTEFRDDTDFDELLYRKLAFNFKAANGFHLVSKEIDTVRQFVRKGKDVQYTSASGILSGFVNVIHSGETVRVQYFRYKTGIHLLTHRQPQGVLLKCCLRNRFFCQRIGVRYDEQRRVVVL</sequence>
<dbReference type="EMBL" id="VSSQ01005248">
    <property type="protein sequence ID" value="MPM28416.1"/>
    <property type="molecule type" value="Genomic_DNA"/>
</dbReference>
<accession>A0A644YIU6</accession>
<organism evidence="1">
    <name type="scientific">bioreactor metagenome</name>
    <dbReference type="NCBI Taxonomy" id="1076179"/>
    <lineage>
        <taxon>unclassified sequences</taxon>
        <taxon>metagenomes</taxon>
        <taxon>ecological metagenomes</taxon>
    </lineage>
</organism>
<gene>
    <name evidence="1" type="ORF">SDC9_74938</name>
</gene>
<dbReference type="AlphaFoldDB" id="A0A644YIU6"/>
<evidence type="ECO:0000313" key="1">
    <source>
        <dbReference type="EMBL" id="MPM28416.1"/>
    </source>
</evidence>
<reference evidence="1" key="1">
    <citation type="submission" date="2019-08" db="EMBL/GenBank/DDBJ databases">
        <authorList>
            <person name="Kucharzyk K."/>
            <person name="Murdoch R.W."/>
            <person name="Higgins S."/>
            <person name="Loffler F."/>
        </authorList>
    </citation>
    <scope>NUCLEOTIDE SEQUENCE</scope>
</reference>